<evidence type="ECO:0000313" key="1">
    <source>
        <dbReference type="EMBL" id="SFD05361.1"/>
    </source>
</evidence>
<dbReference type="Proteomes" id="UP000199514">
    <property type="component" value="Unassembled WGS sequence"/>
</dbReference>
<sequence length="237" mass="27509">DYYRNRDSFWPEYLEKNIWLQFRGHAKTTSLQSPEYLFALCAGSSVVFTYYLADGSTVSYSWICDPLRLHAMPIMENAPTNTVRIMAQMQRAATVYGEPLIWLIDQQPQQQERYVMFRNQYGIMETVRCTGELSEEYERATTVLSTRYVKHNEHLSIAPSFVWKSAESQRKDILSTGWITVAYRQYLAEQLTGSTEAYLYEAESGALIPINITSKKLESFQDNEFMAALSLEFNYLI</sequence>
<feature type="non-terminal residue" evidence="1">
    <location>
        <position position="1"/>
    </location>
</feature>
<dbReference type="AlphaFoldDB" id="A0A1I1P5Y0"/>
<evidence type="ECO:0000313" key="2">
    <source>
        <dbReference type="Proteomes" id="UP000199514"/>
    </source>
</evidence>
<name>A0A1I1P5Y0_9BACT</name>
<gene>
    <name evidence="1" type="ORF">SAMN05421780_1472</name>
</gene>
<protein>
    <submittedName>
        <fullName evidence="1">Uncharacterized protein</fullName>
    </submittedName>
</protein>
<dbReference type="RefSeq" id="WP_177200023.1">
    <property type="nucleotide sequence ID" value="NZ_FOLE01000047.1"/>
</dbReference>
<proteinExistence type="predicted"/>
<accession>A0A1I1P5Y0</accession>
<organism evidence="1 2">
    <name type="scientific">Flexibacter flexilis DSM 6793</name>
    <dbReference type="NCBI Taxonomy" id="927664"/>
    <lineage>
        <taxon>Bacteria</taxon>
        <taxon>Pseudomonadati</taxon>
        <taxon>Bacteroidota</taxon>
        <taxon>Cytophagia</taxon>
        <taxon>Cytophagales</taxon>
        <taxon>Flexibacteraceae</taxon>
        <taxon>Flexibacter</taxon>
    </lineage>
</organism>
<dbReference type="EMBL" id="FOLE01000047">
    <property type="protein sequence ID" value="SFD05361.1"/>
    <property type="molecule type" value="Genomic_DNA"/>
</dbReference>
<reference evidence="1 2" key="1">
    <citation type="submission" date="2016-10" db="EMBL/GenBank/DDBJ databases">
        <authorList>
            <person name="de Groot N.N."/>
        </authorList>
    </citation>
    <scope>NUCLEOTIDE SEQUENCE [LARGE SCALE GENOMIC DNA]</scope>
    <source>
        <strain evidence="1 2">DSM 6793</strain>
    </source>
</reference>
<keyword evidence="2" id="KW-1185">Reference proteome</keyword>